<proteinExistence type="inferred from homology"/>
<dbReference type="Gene3D" id="3.30.70.1060">
    <property type="entry name" value="Dimeric alpha+beta barrel"/>
    <property type="match status" value="1"/>
</dbReference>
<dbReference type="PANTHER" id="PTHR35174:SF1">
    <property type="entry name" value="BLL0086 PROTEIN"/>
    <property type="match status" value="1"/>
</dbReference>
<comment type="similarity">
    <text evidence="1">Belongs to the YciI family.</text>
</comment>
<evidence type="ECO:0000313" key="3">
    <source>
        <dbReference type="EMBL" id="QNI31556.1"/>
    </source>
</evidence>
<gene>
    <name evidence="3" type="ORF">H7849_21170</name>
</gene>
<evidence type="ECO:0000313" key="4">
    <source>
        <dbReference type="Proteomes" id="UP000515312"/>
    </source>
</evidence>
<dbReference type="RefSeq" id="WP_186742295.1">
    <property type="nucleotide sequence ID" value="NZ_CP060394.1"/>
</dbReference>
<dbReference type="SUPFAM" id="SSF54909">
    <property type="entry name" value="Dimeric alpha+beta barrel"/>
    <property type="match status" value="1"/>
</dbReference>
<protein>
    <recommendedName>
        <fullName evidence="2">YCII-related domain-containing protein</fullName>
    </recommendedName>
</protein>
<dbReference type="KEGG" id="adin:H7849_21170"/>
<evidence type="ECO:0000259" key="2">
    <source>
        <dbReference type="Pfam" id="PF03795"/>
    </source>
</evidence>
<dbReference type="InterPro" id="IPR005545">
    <property type="entry name" value="YCII"/>
</dbReference>
<dbReference type="InterPro" id="IPR011008">
    <property type="entry name" value="Dimeric_a/b-barrel"/>
</dbReference>
<evidence type="ECO:0000256" key="1">
    <source>
        <dbReference type="ARBA" id="ARBA00007689"/>
    </source>
</evidence>
<sequence length="115" mass="12747">MRFLIIYKPDHRAPCGPENMEEMEKRVDEAMKSGALLATGGLVPEGVKVRRKEGAVTITDGPYAEAKEMVAGFALFELESMEVAVESSKDFLRYAGDGECEIRPLMEGSRFADRD</sequence>
<dbReference type="EMBL" id="CP060394">
    <property type="protein sequence ID" value="QNI31556.1"/>
    <property type="molecule type" value="Genomic_DNA"/>
</dbReference>
<keyword evidence="4" id="KW-1185">Reference proteome</keyword>
<feature type="domain" description="YCII-related" evidence="2">
    <location>
        <begin position="1"/>
        <end position="107"/>
    </location>
</feature>
<reference evidence="3 4" key="1">
    <citation type="submission" date="2020-08" db="EMBL/GenBank/DDBJ databases">
        <title>Edaphobacter telluris sp. nov. and Acidobacterium dinghuensis sp. nov., two acidobacteria isolated from forest soil.</title>
        <authorList>
            <person name="Fu J."/>
            <person name="Qiu L."/>
        </authorList>
    </citation>
    <scope>NUCLEOTIDE SEQUENCE [LARGE SCALE GENOMIC DNA]</scope>
    <source>
        <strain evidence="3">4Y35</strain>
    </source>
</reference>
<dbReference type="AlphaFoldDB" id="A0A7G8BG86"/>
<organism evidence="3 4">
    <name type="scientific">Alloacidobacterium dinghuense</name>
    <dbReference type="NCBI Taxonomy" id="2763107"/>
    <lineage>
        <taxon>Bacteria</taxon>
        <taxon>Pseudomonadati</taxon>
        <taxon>Acidobacteriota</taxon>
        <taxon>Terriglobia</taxon>
        <taxon>Terriglobales</taxon>
        <taxon>Acidobacteriaceae</taxon>
        <taxon>Alloacidobacterium</taxon>
    </lineage>
</organism>
<name>A0A7G8BG86_9BACT</name>
<dbReference type="Pfam" id="PF03795">
    <property type="entry name" value="YCII"/>
    <property type="match status" value="1"/>
</dbReference>
<accession>A0A7G8BG86</accession>
<dbReference type="PANTHER" id="PTHR35174">
    <property type="entry name" value="BLL7171 PROTEIN-RELATED"/>
    <property type="match status" value="1"/>
</dbReference>
<dbReference type="Proteomes" id="UP000515312">
    <property type="component" value="Chromosome"/>
</dbReference>